<evidence type="ECO:0000313" key="2">
    <source>
        <dbReference type="EMBL" id="GFJ93576.1"/>
    </source>
</evidence>
<dbReference type="Proteomes" id="UP000482960">
    <property type="component" value="Unassembled WGS sequence"/>
</dbReference>
<feature type="transmembrane region" description="Helical" evidence="1">
    <location>
        <begin position="89"/>
        <end position="107"/>
    </location>
</feature>
<gene>
    <name evidence="2" type="ORF">Prum_072180</name>
</gene>
<feature type="transmembrane region" description="Helical" evidence="1">
    <location>
        <begin position="183"/>
        <end position="209"/>
    </location>
</feature>
<evidence type="ECO:0000256" key="1">
    <source>
        <dbReference type="SAM" id="Phobius"/>
    </source>
</evidence>
<reference evidence="2 3" key="2">
    <citation type="submission" date="2020-03" db="EMBL/GenBank/DDBJ databases">
        <authorList>
            <person name="Ichikawa N."/>
            <person name="Kimura A."/>
            <person name="Kitahashi Y."/>
            <person name="Uohara A."/>
        </authorList>
    </citation>
    <scope>NUCLEOTIDE SEQUENCE [LARGE SCALE GENOMIC DNA]</scope>
    <source>
        <strain evidence="2 3">NBRC 108638</strain>
    </source>
</reference>
<keyword evidence="1" id="KW-0472">Membrane</keyword>
<sequence length="501" mass="53259">METVLLDLVDPPKWWLRIGLEKGGPVSGCPEQGCDTSALTTVDLYCETHGRFLPAARVIPSKLVAAAINIARVAVCAAFVLAAQIKTSLPLFLVGALVAAVVLLPPLRLYPIALRWALACWALVTVLTLIFSWTSLTAQRIAVLTLLIVLMVITAVHLGPLAAKSSSQALVEGSGVRSVTARVRGYVAASAAILPVALTGWLALVLLQMAWPIDTGRIRDFLLTTAIATIAVAGLTAIVFGILFSGNTVDFSFRRPVGPPRKPSALTWSLARWRPKQISDRDLADRVSRDVTMLLFQVAQALVLLARSAVQFARLLLYAAVYLLSTGVNAILSVMLWAALWIASVLVGAAQSLRGAVRVLNRAIPHTLRVVVLPVVFMAYAAALTLFWSRRTYAYLVDGTAWALAESLLAAASAVVLLTATWTALSGLPVRATTRSATRTLAIFGANALVLLAVGGWAVGLAGTFGRGEIRVGPVTIVASVILLTAWLWSRRRSAPGSEGS</sequence>
<dbReference type="AlphaFoldDB" id="A0A6V8LHI8"/>
<reference evidence="2 3" key="1">
    <citation type="submission" date="2020-03" db="EMBL/GenBank/DDBJ databases">
        <title>Whole genome shotgun sequence of Phytohabitans rumicis NBRC 108638.</title>
        <authorList>
            <person name="Komaki H."/>
            <person name="Tamura T."/>
        </authorList>
    </citation>
    <scope>NUCLEOTIDE SEQUENCE [LARGE SCALE GENOMIC DNA]</scope>
    <source>
        <strain evidence="2 3">NBRC 108638</strain>
    </source>
</reference>
<keyword evidence="3" id="KW-1185">Reference proteome</keyword>
<proteinExistence type="predicted"/>
<feature type="transmembrane region" description="Helical" evidence="1">
    <location>
        <begin position="141"/>
        <end position="163"/>
    </location>
</feature>
<accession>A0A6V8LHI8</accession>
<protein>
    <submittedName>
        <fullName evidence="2">Uncharacterized protein</fullName>
    </submittedName>
</protein>
<name>A0A6V8LHI8_9ACTN</name>
<feature type="transmembrane region" description="Helical" evidence="1">
    <location>
        <begin position="221"/>
        <end position="244"/>
    </location>
</feature>
<feature type="transmembrane region" description="Helical" evidence="1">
    <location>
        <begin position="408"/>
        <end position="428"/>
    </location>
</feature>
<organism evidence="2 3">
    <name type="scientific">Phytohabitans rumicis</name>
    <dbReference type="NCBI Taxonomy" id="1076125"/>
    <lineage>
        <taxon>Bacteria</taxon>
        <taxon>Bacillati</taxon>
        <taxon>Actinomycetota</taxon>
        <taxon>Actinomycetes</taxon>
        <taxon>Micromonosporales</taxon>
        <taxon>Micromonosporaceae</taxon>
    </lineage>
</organism>
<feature type="transmembrane region" description="Helical" evidence="1">
    <location>
        <begin position="63"/>
        <end position="82"/>
    </location>
</feature>
<evidence type="ECO:0000313" key="3">
    <source>
        <dbReference type="Proteomes" id="UP000482960"/>
    </source>
</evidence>
<feature type="transmembrane region" description="Helical" evidence="1">
    <location>
        <begin position="113"/>
        <end position="134"/>
    </location>
</feature>
<feature type="transmembrane region" description="Helical" evidence="1">
    <location>
        <begin position="368"/>
        <end position="388"/>
    </location>
</feature>
<dbReference type="RefSeq" id="WP_173080242.1">
    <property type="nucleotide sequence ID" value="NZ_BAABJB010000001.1"/>
</dbReference>
<dbReference type="EMBL" id="BLPG01000001">
    <property type="protein sequence ID" value="GFJ93576.1"/>
    <property type="molecule type" value="Genomic_DNA"/>
</dbReference>
<keyword evidence="1" id="KW-1133">Transmembrane helix</keyword>
<feature type="transmembrane region" description="Helical" evidence="1">
    <location>
        <begin position="472"/>
        <end position="489"/>
    </location>
</feature>
<feature type="transmembrane region" description="Helical" evidence="1">
    <location>
        <begin position="440"/>
        <end position="460"/>
    </location>
</feature>
<keyword evidence="1" id="KW-0812">Transmembrane</keyword>
<feature type="transmembrane region" description="Helical" evidence="1">
    <location>
        <begin position="338"/>
        <end position="356"/>
    </location>
</feature>
<comment type="caution">
    <text evidence="2">The sequence shown here is derived from an EMBL/GenBank/DDBJ whole genome shotgun (WGS) entry which is preliminary data.</text>
</comment>